<reference evidence="1" key="1">
    <citation type="submission" date="2022-01" db="EMBL/GenBank/DDBJ databases">
        <title>VMRC isolate genome collection.</title>
        <authorList>
            <person name="France M."/>
            <person name="Rutt L."/>
            <person name="Humphrys M."/>
            <person name="Ravel J."/>
        </authorList>
    </citation>
    <scope>NUCLEOTIDE SEQUENCE</scope>
    <source>
        <strain evidence="1">C0127B5</strain>
    </source>
</reference>
<evidence type="ECO:0000313" key="2">
    <source>
        <dbReference type="Proteomes" id="UP001213015"/>
    </source>
</evidence>
<gene>
    <name evidence="1" type="ORF">L2422_08565</name>
</gene>
<sequence length="40" mass="4639">MITTAYNNKIKTTRITAYGFRNFDHSRIRSLLALKSHGKN</sequence>
<protein>
    <submittedName>
        <fullName evidence="1">Transposase</fullName>
    </submittedName>
</protein>
<proteinExistence type="predicted"/>
<dbReference type="EMBL" id="JAKHLF010000029">
    <property type="protein sequence ID" value="MCZ3845538.1"/>
    <property type="molecule type" value="Genomic_DNA"/>
</dbReference>
<organism evidence="1 2">
    <name type="scientific">Lactobacillus mulieris</name>
    <dbReference type="NCBI Taxonomy" id="2508708"/>
    <lineage>
        <taxon>Bacteria</taxon>
        <taxon>Bacillati</taxon>
        <taxon>Bacillota</taxon>
        <taxon>Bacilli</taxon>
        <taxon>Lactobacillales</taxon>
        <taxon>Lactobacillaceae</taxon>
        <taxon>Lactobacillus</taxon>
    </lineage>
</organism>
<dbReference type="Proteomes" id="UP001213015">
    <property type="component" value="Unassembled WGS sequence"/>
</dbReference>
<evidence type="ECO:0000313" key="1">
    <source>
        <dbReference type="EMBL" id="MCZ3845538.1"/>
    </source>
</evidence>
<comment type="caution">
    <text evidence="1">The sequence shown here is derived from an EMBL/GenBank/DDBJ whole genome shotgun (WGS) entry which is preliminary data.</text>
</comment>
<dbReference type="AlphaFoldDB" id="A0AAP3GYM5"/>
<accession>A0AAP3GYM5</accession>
<name>A0AAP3GYM5_9LACO</name>